<dbReference type="InterPro" id="IPR021858">
    <property type="entry name" value="Fun_TF"/>
</dbReference>
<dbReference type="Pfam" id="PF11951">
    <property type="entry name" value="Fungal_trans_2"/>
    <property type="match status" value="1"/>
</dbReference>
<keyword evidence="1" id="KW-0539">Nucleus</keyword>
<keyword evidence="3" id="KW-1185">Reference proteome</keyword>
<dbReference type="Proteomes" id="UP001392437">
    <property type="component" value="Unassembled WGS sequence"/>
</dbReference>
<dbReference type="AlphaFoldDB" id="A0AAW0QI08"/>
<organism evidence="2 3">
    <name type="scientific">Apiospora kogelbergensis</name>
    <dbReference type="NCBI Taxonomy" id="1337665"/>
    <lineage>
        <taxon>Eukaryota</taxon>
        <taxon>Fungi</taxon>
        <taxon>Dikarya</taxon>
        <taxon>Ascomycota</taxon>
        <taxon>Pezizomycotina</taxon>
        <taxon>Sordariomycetes</taxon>
        <taxon>Xylariomycetidae</taxon>
        <taxon>Amphisphaeriales</taxon>
        <taxon>Apiosporaceae</taxon>
        <taxon>Apiospora</taxon>
    </lineage>
</organism>
<proteinExistence type="predicted"/>
<evidence type="ECO:0000313" key="3">
    <source>
        <dbReference type="Proteomes" id="UP001392437"/>
    </source>
</evidence>
<protein>
    <submittedName>
        <fullName evidence="2">Uncharacterized protein</fullName>
    </submittedName>
</protein>
<sequence length="413" mass="46564">MLSPAEWLECAFSQRHIFICLASLHRILQTLPPNCSTLESIPLDALDKPSRSALVMFSQHQADAVRIVQEQLESSSATEPDHALFSGLIGLLMSHIQQGAFGMWSAHLQGAKALLDRWGPASYTALAEEELFILVTVDIYHTTTTASRQLPAQTWDHHSGYLRKIKQFSSGAIHSLAPVPVELLTAVLLINMRRILSRDSHVPQHQGAQPYHGTAPAVLQLIHSFSPTNWLEMIMPDRHNEARGDDATDTVVVQSLSQQQWQGSWLSLAQCFQSATTLYLYLTKGPADQSDLSTEAMIQQRAESYTTLTESIAHLFTLRLENPAASRHHKFILWPMVIAGVEAVVTHRDDCQVNYICAYLRLLAYELGTLTMRQAALFLEDLAGEYRRRGPEYVYRDHDDWDEIFRYSAIFLL</sequence>
<name>A0AAW0QI08_9PEZI</name>
<accession>A0AAW0QI08</accession>
<evidence type="ECO:0000313" key="2">
    <source>
        <dbReference type="EMBL" id="KAK8100137.1"/>
    </source>
</evidence>
<dbReference type="EMBL" id="JAQQWP010000009">
    <property type="protein sequence ID" value="KAK8100137.1"/>
    <property type="molecule type" value="Genomic_DNA"/>
</dbReference>
<comment type="caution">
    <text evidence="2">The sequence shown here is derived from an EMBL/GenBank/DDBJ whole genome shotgun (WGS) entry which is preliminary data.</text>
</comment>
<evidence type="ECO:0000256" key="1">
    <source>
        <dbReference type="ARBA" id="ARBA00023242"/>
    </source>
</evidence>
<gene>
    <name evidence="2" type="ORF">PG999_010511</name>
</gene>
<reference evidence="2 3" key="1">
    <citation type="submission" date="2023-01" db="EMBL/GenBank/DDBJ databases">
        <title>Analysis of 21 Apiospora genomes using comparative genomics revels a genus with tremendous synthesis potential of carbohydrate active enzymes and secondary metabolites.</title>
        <authorList>
            <person name="Sorensen T."/>
        </authorList>
    </citation>
    <scope>NUCLEOTIDE SEQUENCE [LARGE SCALE GENOMIC DNA]</scope>
    <source>
        <strain evidence="2 3">CBS 117206</strain>
    </source>
</reference>